<feature type="compositionally biased region" description="Polar residues" evidence="2">
    <location>
        <begin position="888"/>
        <end position="900"/>
    </location>
</feature>
<dbReference type="AlphaFoldDB" id="A0A8X8YP42"/>
<evidence type="ECO:0000313" key="5">
    <source>
        <dbReference type="Proteomes" id="UP000298416"/>
    </source>
</evidence>
<feature type="region of interest" description="Disordered" evidence="2">
    <location>
        <begin position="333"/>
        <end position="352"/>
    </location>
</feature>
<evidence type="ECO:0000256" key="2">
    <source>
        <dbReference type="SAM" id="MobiDB-lite"/>
    </source>
</evidence>
<feature type="compositionally biased region" description="Basic and acidic residues" evidence="2">
    <location>
        <begin position="920"/>
        <end position="934"/>
    </location>
</feature>
<feature type="region of interest" description="Disordered" evidence="2">
    <location>
        <begin position="879"/>
        <end position="957"/>
    </location>
</feature>
<dbReference type="FunFam" id="3.40.50.10190:FF:000061">
    <property type="entry name" value="Transcription coactivator"/>
    <property type="match status" value="1"/>
</dbReference>
<dbReference type="GO" id="GO:0033314">
    <property type="term" value="P:mitotic DNA replication checkpoint signaling"/>
    <property type="evidence" value="ECO:0007669"/>
    <property type="project" value="TreeGrafter"/>
</dbReference>
<dbReference type="PROSITE" id="PS50172">
    <property type="entry name" value="BRCT"/>
    <property type="match status" value="4"/>
</dbReference>
<feature type="region of interest" description="Disordered" evidence="2">
    <location>
        <begin position="765"/>
        <end position="798"/>
    </location>
</feature>
<dbReference type="Pfam" id="PF12738">
    <property type="entry name" value="PTCB-BRCT"/>
    <property type="match status" value="2"/>
</dbReference>
<accession>A0A8X8YP42</accession>
<dbReference type="GO" id="GO:0006270">
    <property type="term" value="P:DNA replication initiation"/>
    <property type="evidence" value="ECO:0007669"/>
    <property type="project" value="TreeGrafter"/>
</dbReference>
<dbReference type="CDD" id="cd17731">
    <property type="entry name" value="BRCT_TopBP1_rpt2_like"/>
    <property type="match status" value="1"/>
</dbReference>
<evidence type="ECO:0000313" key="4">
    <source>
        <dbReference type="EMBL" id="KAG6433591.1"/>
    </source>
</evidence>
<sequence>MAAKVFSGANVCLSRNLVPPELFDALHDALKFNGAQVILSCDPSRNGPADYHVIASAEHEKFEYLRSKDCKLLGPQCVLFCAKERRKLPNHGYTCCFALDGVNIVTSGFDEDVKANIGKKVTAMGGQLTKKASSDVSFVIVKDVLVQKYKWALTQVKKPIVTTEWLDQCWKEHRVVSHEPYRVPPFSGLTICVSGIPADERKEMEKLIIQNGGIYSAELTKRCSHLICDAPEGDKYMVAKRWRIIYIVNRKWFHQSIARRACLMEASFPVQQSSSVSTLKTLEHHTQGKCTRNSQPISSSNPSVSESDTNLSAQDMKPDVENLLTNILCTSPEVPHMSKRGNDGPTEKQKNVPDFTQCVADDSESEDGDLYLSECRILLLGFEASELRKLVSMVRQGGGSRYMSVRENLTHVVVGNPSEKEIKEIRSLAAFGVISIVKTSWLEECIKKKKDVPVFQGHIAYDLLLQKDSVVINGTTATSLACLKVGNLSVPKLADNNIVENENSQSDILFGLKEDSKVKGQSILNNGIKDMKSSTVFRGKLFQFSSTFPEEQNTCIVYPTDINRCVEGLLIRVAVGKYRGVGIGKSFSQVSANRTTPKISADLASCVARHSGSGVSGISGVADSSGRLVAFGQEVEKGWRMLVSWEKRHGGFELCHILYSPLQCKIPLPGFEAYRLCVLGYDMKEKQLLRNLCFILGLKYAEKLTEKVTHLLSKFAQGDKYQAACRWGMNVVTADWIYECAKQNKVVDVKWFLPKELTSQDRQPGTYFMSQYPAHSDRSTSADDVSQLPSQPHDLGNVHTIDSSVLSRDEELYSSSNKRAKLLGSHIEKHSSSSFTVDNFVSRMNYADNNTENNRVPSVVPDVAAVIEDLLEQTSKIQDLKSKETNSSHETFLSSNSTMLGQRHAASPSELGPQKQWINRSDERDDNPSDDKVPRGFYDGFSETQSDSQVVGYEEDLSGRQMIIDRVRTRSSMPGS</sequence>
<keyword evidence="1" id="KW-0677">Repeat</keyword>
<dbReference type="InterPro" id="IPR036420">
    <property type="entry name" value="BRCT_dom_sf"/>
</dbReference>
<dbReference type="SUPFAM" id="SSF52113">
    <property type="entry name" value="BRCT domain"/>
    <property type="match status" value="4"/>
</dbReference>
<dbReference type="FunFam" id="3.40.50.10190:FF:000052">
    <property type="entry name" value="Transcription coactivator"/>
    <property type="match status" value="1"/>
</dbReference>
<dbReference type="PANTHER" id="PTHR13561:SF20">
    <property type="entry name" value="DNA TOPOISOMERASE 2-BINDING PROTEIN 1"/>
    <property type="match status" value="1"/>
</dbReference>
<dbReference type="FunFam" id="3.40.50.10190:FF:000010">
    <property type="entry name" value="DNA topoisomerase II binding protein 1"/>
    <property type="match status" value="1"/>
</dbReference>
<comment type="caution">
    <text evidence="4">The sequence shown here is derived from an EMBL/GenBank/DDBJ whole genome shotgun (WGS) entry which is preliminary data.</text>
</comment>
<feature type="domain" description="BRCT" evidence="3">
    <location>
        <begin position="99"/>
        <end position="183"/>
    </location>
</feature>
<dbReference type="PANTHER" id="PTHR13561">
    <property type="entry name" value="DNA REPLICATION REGULATOR DPB11-RELATED"/>
    <property type="match status" value="1"/>
</dbReference>
<evidence type="ECO:0000259" key="3">
    <source>
        <dbReference type="PROSITE" id="PS50172"/>
    </source>
</evidence>
<feature type="domain" description="BRCT" evidence="3">
    <location>
        <begin position="671"/>
        <end position="754"/>
    </location>
</feature>
<dbReference type="GO" id="GO:0007095">
    <property type="term" value="P:mitotic G2 DNA damage checkpoint signaling"/>
    <property type="evidence" value="ECO:0007669"/>
    <property type="project" value="TreeGrafter"/>
</dbReference>
<dbReference type="CDD" id="cd00027">
    <property type="entry name" value="BRCT"/>
    <property type="match status" value="2"/>
</dbReference>
<dbReference type="Gene3D" id="3.40.50.10190">
    <property type="entry name" value="BRCT domain"/>
    <property type="match status" value="5"/>
</dbReference>
<dbReference type="InterPro" id="IPR001357">
    <property type="entry name" value="BRCT_dom"/>
</dbReference>
<feature type="domain" description="BRCT" evidence="3">
    <location>
        <begin position="367"/>
        <end position="453"/>
    </location>
</feature>
<proteinExistence type="predicted"/>
<dbReference type="InterPro" id="IPR059215">
    <property type="entry name" value="BRCT2_TopBP1-like"/>
</dbReference>
<organism evidence="4">
    <name type="scientific">Salvia splendens</name>
    <name type="common">Scarlet sage</name>
    <dbReference type="NCBI Taxonomy" id="180675"/>
    <lineage>
        <taxon>Eukaryota</taxon>
        <taxon>Viridiplantae</taxon>
        <taxon>Streptophyta</taxon>
        <taxon>Embryophyta</taxon>
        <taxon>Tracheophyta</taxon>
        <taxon>Spermatophyta</taxon>
        <taxon>Magnoliopsida</taxon>
        <taxon>eudicotyledons</taxon>
        <taxon>Gunneridae</taxon>
        <taxon>Pentapetalae</taxon>
        <taxon>asterids</taxon>
        <taxon>lamiids</taxon>
        <taxon>Lamiales</taxon>
        <taxon>Lamiaceae</taxon>
        <taxon>Nepetoideae</taxon>
        <taxon>Mentheae</taxon>
        <taxon>Salviinae</taxon>
        <taxon>Salvia</taxon>
        <taxon>Salvia subgen. Calosphace</taxon>
        <taxon>core Calosphace</taxon>
    </lineage>
</organism>
<evidence type="ECO:0000256" key="1">
    <source>
        <dbReference type="ARBA" id="ARBA00022737"/>
    </source>
</evidence>
<keyword evidence="5" id="KW-1185">Reference proteome</keyword>
<dbReference type="Pfam" id="PF00533">
    <property type="entry name" value="BRCT"/>
    <property type="match status" value="2"/>
</dbReference>
<dbReference type="SMART" id="SM00292">
    <property type="entry name" value="BRCT"/>
    <property type="match status" value="5"/>
</dbReference>
<dbReference type="EMBL" id="PNBA02000002">
    <property type="protein sequence ID" value="KAG6433591.1"/>
    <property type="molecule type" value="Genomic_DNA"/>
</dbReference>
<feature type="region of interest" description="Disordered" evidence="2">
    <location>
        <begin position="281"/>
        <end position="312"/>
    </location>
</feature>
<feature type="compositionally biased region" description="Basic and acidic residues" evidence="2">
    <location>
        <begin position="340"/>
        <end position="351"/>
    </location>
</feature>
<dbReference type="CDD" id="cd17718">
    <property type="entry name" value="BRCT_TopBP1_rpt3"/>
    <property type="match status" value="1"/>
</dbReference>
<reference evidence="4" key="2">
    <citation type="submission" date="2020-08" db="EMBL/GenBank/DDBJ databases">
        <title>Plant Genome Project.</title>
        <authorList>
            <person name="Zhang R.-G."/>
        </authorList>
    </citation>
    <scope>NUCLEOTIDE SEQUENCE</scope>
    <source>
        <strain evidence="4">Huo1</strain>
        <tissue evidence="4">Leaf</tissue>
    </source>
</reference>
<feature type="compositionally biased region" description="Low complexity" evidence="2">
    <location>
        <begin position="293"/>
        <end position="307"/>
    </location>
</feature>
<name>A0A8X8YP42_SALSN</name>
<protein>
    <recommendedName>
        <fullName evidence="3">BRCT domain-containing protein</fullName>
    </recommendedName>
</protein>
<dbReference type="Proteomes" id="UP000298416">
    <property type="component" value="Unassembled WGS sequence"/>
</dbReference>
<reference evidence="4" key="1">
    <citation type="submission" date="2018-01" db="EMBL/GenBank/DDBJ databases">
        <authorList>
            <person name="Mao J.F."/>
        </authorList>
    </citation>
    <scope>NUCLEOTIDE SEQUENCE</scope>
    <source>
        <strain evidence="4">Huo1</strain>
        <tissue evidence="4">Leaf</tissue>
    </source>
</reference>
<gene>
    <name evidence="4" type="ORF">SASPL_105206</name>
</gene>
<feature type="domain" description="BRCT" evidence="3">
    <location>
        <begin position="181"/>
        <end position="270"/>
    </location>
</feature>